<accession>A0A0V1LKC1</accession>
<dbReference type="OrthoDB" id="10324849at2759"/>
<protein>
    <submittedName>
        <fullName evidence="1">Uncharacterized protein</fullName>
    </submittedName>
</protein>
<dbReference type="Proteomes" id="UP000054721">
    <property type="component" value="Unassembled WGS sequence"/>
</dbReference>
<organism evidence="1 2">
    <name type="scientific">Trichinella nativa</name>
    <dbReference type="NCBI Taxonomy" id="6335"/>
    <lineage>
        <taxon>Eukaryota</taxon>
        <taxon>Metazoa</taxon>
        <taxon>Ecdysozoa</taxon>
        <taxon>Nematoda</taxon>
        <taxon>Enoplea</taxon>
        <taxon>Dorylaimia</taxon>
        <taxon>Trichinellida</taxon>
        <taxon>Trichinellidae</taxon>
        <taxon>Trichinella</taxon>
    </lineage>
</organism>
<sequence>MLLIIDNASCYPRCELVDRENGLFCEKIKRTKEVRPVKPIFQNDKLT</sequence>
<evidence type="ECO:0000313" key="2">
    <source>
        <dbReference type="Proteomes" id="UP000054721"/>
    </source>
</evidence>
<evidence type="ECO:0000313" key="1">
    <source>
        <dbReference type="EMBL" id="KRZ59618.1"/>
    </source>
</evidence>
<gene>
    <name evidence="1" type="ORF">T02_16513</name>
</gene>
<keyword evidence="2" id="KW-1185">Reference proteome</keyword>
<dbReference type="AlphaFoldDB" id="A0A0V1LKC1"/>
<comment type="caution">
    <text evidence="1">The sequence shown here is derived from an EMBL/GenBank/DDBJ whole genome shotgun (WGS) entry which is preliminary data.</text>
</comment>
<proteinExistence type="predicted"/>
<reference evidence="1 2" key="1">
    <citation type="submission" date="2015-05" db="EMBL/GenBank/DDBJ databases">
        <title>Evolution of Trichinella species and genotypes.</title>
        <authorList>
            <person name="Korhonen P.K."/>
            <person name="Edoardo P."/>
            <person name="Giuseppe L.R."/>
            <person name="Gasser R.B."/>
        </authorList>
    </citation>
    <scope>NUCLEOTIDE SEQUENCE [LARGE SCALE GENOMIC DNA]</scope>
    <source>
        <strain evidence="1">ISS10</strain>
    </source>
</reference>
<dbReference type="EMBL" id="JYDW01000039">
    <property type="protein sequence ID" value="KRZ59618.1"/>
    <property type="molecule type" value="Genomic_DNA"/>
</dbReference>
<name>A0A0V1LKC1_9BILA</name>